<dbReference type="Pfam" id="PF02709">
    <property type="entry name" value="Glyco_transf_7C"/>
    <property type="match status" value="1"/>
</dbReference>
<keyword evidence="5 14" id="KW-0808">Transferase</keyword>
<gene>
    <name evidence="14" type="ORF">KP79_PYT16939</name>
</gene>
<dbReference type="InterPro" id="IPR003859">
    <property type="entry name" value="Galactosyl_T"/>
</dbReference>
<dbReference type="InterPro" id="IPR027791">
    <property type="entry name" value="Galactosyl_T_C"/>
</dbReference>
<dbReference type="GO" id="GO:0005794">
    <property type="term" value="C:Golgi apparatus"/>
    <property type="evidence" value="ECO:0007669"/>
    <property type="project" value="TreeGrafter"/>
</dbReference>
<evidence type="ECO:0000256" key="11">
    <source>
        <dbReference type="SAM" id="Phobius"/>
    </source>
</evidence>
<evidence type="ECO:0000256" key="4">
    <source>
        <dbReference type="ARBA" id="ARBA00022676"/>
    </source>
</evidence>
<keyword evidence="7" id="KW-0735">Signal-anchor</keyword>
<dbReference type="Proteomes" id="UP000242188">
    <property type="component" value="Unassembled WGS sequence"/>
</dbReference>
<evidence type="ECO:0000259" key="12">
    <source>
        <dbReference type="Pfam" id="PF02709"/>
    </source>
</evidence>
<dbReference type="PANTHER" id="PTHR19300">
    <property type="entry name" value="BETA-1,4-GALACTOSYLTRANSFERASE"/>
    <property type="match status" value="1"/>
</dbReference>
<dbReference type="PRINTS" id="PR02050">
    <property type="entry name" value="B14GALTRFASE"/>
</dbReference>
<proteinExistence type="inferred from homology"/>
<keyword evidence="6 11" id="KW-0812">Transmembrane</keyword>
<evidence type="ECO:0000256" key="5">
    <source>
        <dbReference type="ARBA" id="ARBA00022679"/>
    </source>
</evidence>
<accession>A0A210QKN8</accession>
<feature type="domain" description="Galactosyltransferase C-terminal" evidence="12">
    <location>
        <begin position="235"/>
        <end position="311"/>
    </location>
</feature>
<dbReference type="Pfam" id="PF13733">
    <property type="entry name" value="Glyco_transf_7N"/>
    <property type="match status" value="1"/>
</dbReference>
<feature type="domain" description="Galactosyltransferase N-terminal" evidence="13">
    <location>
        <begin position="99"/>
        <end position="231"/>
    </location>
</feature>
<dbReference type="OrthoDB" id="10417687at2759"/>
<evidence type="ECO:0000256" key="10">
    <source>
        <dbReference type="ARBA" id="ARBA00023180"/>
    </source>
</evidence>
<name>A0A210QKN8_MIZYE</name>
<evidence type="ECO:0000313" key="15">
    <source>
        <dbReference type="Proteomes" id="UP000242188"/>
    </source>
</evidence>
<comment type="similarity">
    <text evidence="3">Belongs to the glycosyltransferase 7 family.</text>
</comment>
<comment type="subcellular location">
    <subcellularLocation>
        <location evidence="1">Membrane</location>
        <topology evidence="1">Single-pass type II membrane protein</topology>
    </subcellularLocation>
</comment>
<evidence type="ECO:0000256" key="8">
    <source>
        <dbReference type="ARBA" id="ARBA00022989"/>
    </source>
</evidence>
<keyword evidence="15" id="KW-1185">Reference proteome</keyword>
<evidence type="ECO:0000256" key="9">
    <source>
        <dbReference type="ARBA" id="ARBA00023136"/>
    </source>
</evidence>
<dbReference type="AlphaFoldDB" id="A0A210QKN8"/>
<dbReference type="UniPathway" id="UPA00378"/>
<evidence type="ECO:0000313" key="14">
    <source>
        <dbReference type="EMBL" id="OWF49266.1"/>
    </source>
</evidence>
<dbReference type="EMBL" id="NEDP02003185">
    <property type="protein sequence ID" value="OWF49266.1"/>
    <property type="molecule type" value="Genomic_DNA"/>
</dbReference>
<comment type="caution">
    <text evidence="14">The sequence shown here is derived from an EMBL/GenBank/DDBJ whole genome shotgun (WGS) entry which is preliminary data.</text>
</comment>
<evidence type="ECO:0000256" key="1">
    <source>
        <dbReference type="ARBA" id="ARBA00004606"/>
    </source>
</evidence>
<evidence type="ECO:0000256" key="2">
    <source>
        <dbReference type="ARBA" id="ARBA00004922"/>
    </source>
</evidence>
<keyword evidence="10" id="KW-0325">Glycoprotein</keyword>
<dbReference type="GO" id="GO:0005975">
    <property type="term" value="P:carbohydrate metabolic process"/>
    <property type="evidence" value="ECO:0007669"/>
    <property type="project" value="InterPro"/>
</dbReference>
<keyword evidence="9 11" id="KW-0472">Membrane</keyword>
<dbReference type="Gene3D" id="3.90.550.10">
    <property type="entry name" value="Spore Coat Polysaccharide Biosynthesis Protein SpsA, Chain A"/>
    <property type="match status" value="1"/>
</dbReference>
<evidence type="ECO:0000256" key="7">
    <source>
        <dbReference type="ARBA" id="ARBA00022968"/>
    </source>
</evidence>
<dbReference type="GO" id="GO:0016020">
    <property type="term" value="C:membrane"/>
    <property type="evidence" value="ECO:0007669"/>
    <property type="project" value="UniProtKB-SubCell"/>
</dbReference>
<reference evidence="14 15" key="1">
    <citation type="journal article" date="2017" name="Nat. Ecol. Evol.">
        <title>Scallop genome provides insights into evolution of bilaterian karyotype and development.</title>
        <authorList>
            <person name="Wang S."/>
            <person name="Zhang J."/>
            <person name="Jiao W."/>
            <person name="Li J."/>
            <person name="Xun X."/>
            <person name="Sun Y."/>
            <person name="Guo X."/>
            <person name="Huan P."/>
            <person name="Dong B."/>
            <person name="Zhang L."/>
            <person name="Hu X."/>
            <person name="Sun X."/>
            <person name="Wang J."/>
            <person name="Zhao C."/>
            <person name="Wang Y."/>
            <person name="Wang D."/>
            <person name="Huang X."/>
            <person name="Wang R."/>
            <person name="Lv J."/>
            <person name="Li Y."/>
            <person name="Zhang Z."/>
            <person name="Liu B."/>
            <person name="Lu W."/>
            <person name="Hui Y."/>
            <person name="Liang J."/>
            <person name="Zhou Z."/>
            <person name="Hou R."/>
            <person name="Li X."/>
            <person name="Liu Y."/>
            <person name="Li H."/>
            <person name="Ning X."/>
            <person name="Lin Y."/>
            <person name="Zhao L."/>
            <person name="Xing Q."/>
            <person name="Dou J."/>
            <person name="Li Y."/>
            <person name="Mao J."/>
            <person name="Guo H."/>
            <person name="Dou H."/>
            <person name="Li T."/>
            <person name="Mu C."/>
            <person name="Jiang W."/>
            <person name="Fu Q."/>
            <person name="Fu X."/>
            <person name="Miao Y."/>
            <person name="Liu J."/>
            <person name="Yu Q."/>
            <person name="Li R."/>
            <person name="Liao H."/>
            <person name="Li X."/>
            <person name="Kong Y."/>
            <person name="Jiang Z."/>
            <person name="Chourrout D."/>
            <person name="Li R."/>
            <person name="Bao Z."/>
        </authorList>
    </citation>
    <scope>NUCLEOTIDE SEQUENCE [LARGE SCALE GENOMIC DNA]</scope>
    <source>
        <strain evidence="14 15">PY_sf001</strain>
    </source>
</reference>
<dbReference type="PANTHER" id="PTHR19300:SF57">
    <property type="entry name" value="BETA-1,4-N-ACETYLGALACTOSAMINYLTRANSFERASE"/>
    <property type="match status" value="1"/>
</dbReference>
<dbReference type="InterPro" id="IPR027995">
    <property type="entry name" value="Galactosyl_T_N"/>
</dbReference>
<organism evidence="14 15">
    <name type="scientific">Mizuhopecten yessoensis</name>
    <name type="common">Japanese scallop</name>
    <name type="synonym">Patinopecten yessoensis</name>
    <dbReference type="NCBI Taxonomy" id="6573"/>
    <lineage>
        <taxon>Eukaryota</taxon>
        <taxon>Metazoa</taxon>
        <taxon>Spiralia</taxon>
        <taxon>Lophotrochozoa</taxon>
        <taxon>Mollusca</taxon>
        <taxon>Bivalvia</taxon>
        <taxon>Autobranchia</taxon>
        <taxon>Pteriomorphia</taxon>
        <taxon>Pectinida</taxon>
        <taxon>Pectinoidea</taxon>
        <taxon>Pectinidae</taxon>
        <taxon>Mizuhopecten</taxon>
    </lineage>
</organism>
<sequence>MYRYIRRWSGGVSVNTFWRRLITVLLCQCVLGFTFIQYQNSEHQTVRDTSLAPRKQAPATLYQNASTDVTPNRNSVNVTSYNNSVNVISNHTKPVLPDCPLVPPDLNGKISVDMTVYSEKELAAKLPLVKNGGTYRPSSCAPRHKVAIIIPYRNRRTHLSILLNNLHPFLQKQQLDYGIFVTELAPQIDFNKALAMNIGFLEAAKKYGYDCFIFHDVDLIPENDNNMYTCPDNPKHMSVAIDKFDYELPYVKLFGGVTAMRKEQFEAVNGYSNKYFGWGAEDDDMYARIRTVGLAVTRYTSDVSTYRMLPHPPGYKNKNRLRLLETGTDRWKHDGINTIKYEVLTTVRQRLYTYILADIDQDDRIYQMLTTSQPNMNKPIRFLDEKVEELLIEKAKHLLNTNRLDPRVKHMLIFEFILSHSSTVTTENVAGILRKILPNFRWSTGAIQNVNNYHQEQRSADRDTKFQLLGGKLKDDMFSNIKMSLMINNFNENINKMMQKSFEEQRLYKKFQHQ</sequence>
<dbReference type="InterPro" id="IPR029044">
    <property type="entry name" value="Nucleotide-diphossugar_trans"/>
</dbReference>
<comment type="pathway">
    <text evidence="2">Protein modification; protein glycosylation.</text>
</comment>
<evidence type="ECO:0000259" key="13">
    <source>
        <dbReference type="Pfam" id="PF13733"/>
    </source>
</evidence>
<dbReference type="SUPFAM" id="SSF53448">
    <property type="entry name" value="Nucleotide-diphospho-sugar transferases"/>
    <property type="match status" value="1"/>
</dbReference>
<dbReference type="CDD" id="cd00899">
    <property type="entry name" value="b4GalT"/>
    <property type="match status" value="1"/>
</dbReference>
<dbReference type="GO" id="GO:0008378">
    <property type="term" value="F:galactosyltransferase activity"/>
    <property type="evidence" value="ECO:0007669"/>
    <property type="project" value="TreeGrafter"/>
</dbReference>
<protein>
    <submittedName>
        <fullName evidence="14">Beta-1,4-N-acetylgalactosaminyltransferase bre-4</fullName>
    </submittedName>
</protein>
<keyword evidence="8 11" id="KW-1133">Transmembrane helix</keyword>
<evidence type="ECO:0000256" key="3">
    <source>
        <dbReference type="ARBA" id="ARBA00005735"/>
    </source>
</evidence>
<keyword evidence="4" id="KW-0328">Glycosyltransferase</keyword>
<evidence type="ECO:0000256" key="6">
    <source>
        <dbReference type="ARBA" id="ARBA00022692"/>
    </source>
</evidence>
<feature type="transmembrane region" description="Helical" evidence="11">
    <location>
        <begin position="21"/>
        <end position="38"/>
    </location>
</feature>